<protein>
    <submittedName>
        <fullName evidence="2">Uncharacterized protein</fullName>
    </submittedName>
</protein>
<evidence type="ECO:0000256" key="1">
    <source>
        <dbReference type="SAM" id="SignalP"/>
    </source>
</evidence>
<keyword evidence="3" id="KW-1185">Reference proteome</keyword>
<dbReference type="OrthoDB" id="3667385at2759"/>
<reference evidence="2" key="1">
    <citation type="journal article" date="2020" name="Stud. Mycol.">
        <title>101 Dothideomycetes genomes: a test case for predicting lifestyles and emergence of pathogens.</title>
        <authorList>
            <person name="Haridas S."/>
            <person name="Albert R."/>
            <person name="Binder M."/>
            <person name="Bloem J."/>
            <person name="Labutti K."/>
            <person name="Salamov A."/>
            <person name="Andreopoulos B."/>
            <person name="Baker S."/>
            <person name="Barry K."/>
            <person name="Bills G."/>
            <person name="Bluhm B."/>
            <person name="Cannon C."/>
            <person name="Castanera R."/>
            <person name="Culley D."/>
            <person name="Daum C."/>
            <person name="Ezra D."/>
            <person name="Gonzalez J."/>
            <person name="Henrissat B."/>
            <person name="Kuo A."/>
            <person name="Liang C."/>
            <person name="Lipzen A."/>
            <person name="Lutzoni F."/>
            <person name="Magnuson J."/>
            <person name="Mondo S."/>
            <person name="Nolan M."/>
            <person name="Ohm R."/>
            <person name="Pangilinan J."/>
            <person name="Park H.-J."/>
            <person name="Ramirez L."/>
            <person name="Alfaro M."/>
            <person name="Sun H."/>
            <person name="Tritt A."/>
            <person name="Yoshinaga Y."/>
            <person name="Zwiers L.-H."/>
            <person name="Turgeon B."/>
            <person name="Goodwin S."/>
            <person name="Spatafora J."/>
            <person name="Crous P."/>
            <person name="Grigoriev I."/>
        </authorList>
    </citation>
    <scope>NUCLEOTIDE SEQUENCE</scope>
    <source>
        <strain evidence="2">CBS 269.34</strain>
    </source>
</reference>
<dbReference type="EMBL" id="MU004193">
    <property type="protein sequence ID" value="KAF2492704.1"/>
    <property type="molecule type" value="Genomic_DNA"/>
</dbReference>
<gene>
    <name evidence="2" type="ORF">BU16DRAFT_564012</name>
</gene>
<dbReference type="Gene3D" id="2.60.20.10">
    <property type="entry name" value="Crystallins"/>
    <property type="match status" value="1"/>
</dbReference>
<dbReference type="PROSITE" id="PS51257">
    <property type="entry name" value="PROKAR_LIPOPROTEIN"/>
    <property type="match status" value="1"/>
</dbReference>
<evidence type="ECO:0000313" key="2">
    <source>
        <dbReference type="EMBL" id="KAF2492704.1"/>
    </source>
</evidence>
<evidence type="ECO:0000313" key="3">
    <source>
        <dbReference type="Proteomes" id="UP000799750"/>
    </source>
</evidence>
<sequence length="184" mass="19905">MRFHGLGLTAIIALWVGCIAGAAIPGSANAEAIELADRSTIRNADIALGSSLDAASEAANAITKNSVDSNGEVIGTEAEVKARDDVSADNVNAILRFYRDSQYRGQWWYGGADDAMDRCFAAPCGDCISSIQFTGDSHRASWCLFWDGYNCVSNNDPLYATQNLGNLGPWNYNDKIKSFKCMWS</sequence>
<feature type="chain" id="PRO_5025655317" evidence="1">
    <location>
        <begin position="31"/>
        <end position="184"/>
    </location>
</feature>
<feature type="signal peptide" evidence="1">
    <location>
        <begin position="1"/>
        <end position="30"/>
    </location>
</feature>
<organism evidence="2 3">
    <name type="scientific">Lophium mytilinum</name>
    <dbReference type="NCBI Taxonomy" id="390894"/>
    <lineage>
        <taxon>Eukaryota</taxon>
        <taxon>Fungi</taxon>
        <taxon>Dikarya</taxon>
        <taxon>Ascomycota</taxon>
        <taxon>Pezizomycotina</taxon>
        <taxon>Dothideomycetes</taxon>
        <taxon>Pleosporomycetidae</taxon>
        <taxon>Mytilinidiales</taxon>
        <taxon>Mytilinidiaceae</taxon>
        <taxon>Lophium</taxon>
    </lineage>
</organism>
<keyword evidence="1" id="KW-0732">Signal</keyword>
<name>A0A6A6QKW5_9PEZI</name>
<dbReference type="AlphaFoldDB" id="A0A6A6QKW5"/>
<proteinExistence type="predicted"/>
<dbReference type="Proteomes" id="UP000799750">
    <property type="component" value="Unassembled WGS sequence"/>
</dbReference>
<accession>A0A6A6QKW5</accession>